<proteinExistence type="predicted"/>
<keyword evidence="2" id="KW-1133">Transmembrane helix</keyword>
<dbReference type="GeneID" id="61358942"/>
<dbReference type="RefSeq" id="WP_010382497.1">
    <property type="nucleotide sequence ID" value="NZ_AHCD03000035.1"/>
</dbReference>
<protein>
    <submittedName>
        <fullName evidence="3">Uncharacterized protein</fullName>
    </submittedName>
</protein>
<name>A0A8T0C803_9GAMM</name>
<dbReference type="EMBL" id="AHCD03000035">
    <property type="protein sequence ID" value="KAF7786720.1"/>
    <property type="molecule type" value="Genomic_DNA"/>
</dbReference>
<dbReference type="Proteomes" id="UP000016480">
    <property type="component" value="Unassembled WGS sequence"/>
</dbReference>
<comment type="caution">
    <text evidence="3">The sequence shown here is derived from an EMBL/GenBank/DDBJ whole genome shotgun (WGS) entry which is preliminary data.</text>
</comment>
<sequence>MNGNQGGVKLSVVLFTVIILGVMAWFNQAKAESPETAHQDNEETVITPSES</sequence>
<evidence type="ECO:0000256" key="2">
    <source>
        <dbReference type="SAM" id="Phobius"/>
    </source>
</evidence>
<feature type="compositionally biased region" description="Basic and acidic residues" evidence="1">
    <location>
        <begin position="32"/>
        <end position="41"/>
    </location>
</feature>
<feature type="transmembrane region" description="Helical" evidence="2">
    <location>
        <begin position="6"/>
        <end position="26"/>
    </location>
</feature>
<keyword evidence="2" id="KW-0812">Transmembrane</keyword>
<gene>
    <name evidence="3" type="ORF">PRUB_a1364</name>
</gene>
<feature type="region of interest" description="Disordered" evidence="1">
    <location>
        <begin position="31"/>
        <end position="51"/>
    </location>
</feature>
<reference evidence="3 4" key="1">
    <citation type="journal article" date="2012" name="J. Bacteriol.">
        <title>Genome sequence of the cycloprodigiosin-producing bacterial strain Pseudoalteromonas rubra ATCC 29570(T).</title>
        <authorList>
            <person name="Xie B.B."/>
            <person name="Shu Y.L."/>
            <person name="Qin Q.L."/>
            <person name="Rong J.C."/>
            <person name="Zhang X.Y."/>
            <person name="Chen X.L."/>
            <person name="Zhou B.C."/>
            <person name="Zhang Y.Z."/>
        </authorList>
    </citation>
    <scope>NUCLEOTIDE SEQUENCE [LARGE SCALE GENOMIC DNA]</scope>
    <source>
        <strain evidence="3 4">DSM 6842</strain>
    </source>
</reference>
<organism evidence="3 4">
    <name type="scientific">Pseudoalteromonas rubra</name>
    <dbReference type="NCBI Taxonomy" id="43658"/>
    <lineage>
        <taxon>Bacteria</taxon>
        <taxon>Pseudomonadati</taxon>
        <taxon>Pseudomonadota</taxon>
        <taxon>Gammaproteobacteria</taxon>
        <taxon>Alteromonadales</taxon>
        <taxon>Pseudoalteromonadaceae</taxon>
        <taxon>Pseudoalteromonas</taxon>
    </lineage>
</organism>
<keyword evidence="2" id="KW-0472">Membrane</keyword>
<dbReference type="AlphaFoldDB" id="A0A8T0C803"/>
<evidence type="ECO:0000256" key="1">
    <source>
        <dbReference type="SAM" id="MobiDB-lite"/>
    </source>
</evidence>
<accession>A0A8T0C803</accession>
<evidence type="ECO:0000313" key="4">
    <source>
        <dbReference type="Proteomes" id="UP000016480"/>
    </source>
</evidence>
<evidence type="ECO:0000313" key="3">
    <source>
        <dbReference type="EMBL" id="KAF7786720.1"/>
    </source>
</evidence>